<feature type="coiled-coil region" evidence="1">
    <location>
        <begin position="230"/>
        <end position="264"/>
    </location>
</feature>
<feature type="region of interest" description="Disordered" evidence="2">
    <location>
        <begin position="1"/>
        <end position="59"/>
    </location>
</feature>
<dbReference type="RefSeq" id="WP_085933168.1">
    <property type="nucleotide sequence ID" value="NZ_FUWJ01000001.1"/>
</dbReference>
<dbReference type="GO" id="GO:0055085">
    <property type="term" value="P:transmembrane transport"/>
    <property type="evidence" value="ECO:0007669"/>
    <property type="project" value="InterPro"/>
</dbReference>
<dbReference type="Gene3D" id="1.10.287.470">
    <property type="entry name" value="Helix hairpin bin"/>
    <property type="match status" value="1"/>
</dbReference>
<protein>
    <submittedName>
        <fullName evidence="6">Membrane fusion protein, multidrug efflux system</fullName>
    </submittedName>
</protein>
<keyword evidence="3" id="KW-0812">Transmembrane</keyword>
<dbReference type="SUPFAM" id="SSF111369">
    <property type="entry name" value="HlyD-like secretion proteins"/>
    <property type="match status" value="2"/>
</dbReference>
<dbReference type="Pfam" id="PF25876">
    <property type="entry name" value="HH_MFP_RND"/>
    <property type="match status" value="1"/>
</dbReference>
<dbReference type="PANTHER" id="PTHR30386:SF24">
    <property type="entry name" value="MULTIDRUG RESISTANCE EFFLUX PUMP"/>
    <property type="match status" value="1"/>
</dbReference>
<keyword evidence="1" id="KW-0175">Coiled coil</keyword>
<feature type="domain" description="Multidrug resistance protein MdtA-like alpha-helical hairpin" evidence="4">
    <location>
        <begin position="172"/>
        <end position="237"/>
    </location>
</feature>
<name>A0A1T4LHJ1_9HYPH</name>
<dbReference type="PANTHER" id="PTHR30386">
    <property type="entry name" value="MEMBRANE FUSION SUBUNIT OF EMRAB-TOLC MULTIDRUG EFFLUX PUMP"/>
    <property type="match status" value="1"/>
</dbReference>
<evidence type="ECO:0000256" key="1">
    <source>
        <dbReference type="SAM" id="Coils"/>
    </source>
</evidence>
<organism evidence="6 7">
    <name type="scientific">Enhydrobacter aerosaccus</name>
    <dbReference type="NCBI Taxonomy" id="225324"/>
    <lineage>
        <taxon>Bacteria</taxon>
        <taxon>Pseudomonadati</taxon>
        <taxon>Pseudomonadota</taxon>
        <taxon>Alphaproteobacteria</taxon>
        <taxon>Hyphomicrobiales</taxon>
        <taxon>Enhydrobacter</taxon>
    </lineage>
</organism>
<dbReference type="InterPro" id="IPR058625">
    <property type="entry name" value="MdtA-like_BSH"/>
</dbReference>
<dbReference type="InterPro" id="IPR058624">
    <property type="entry name" value="MdtA-like_HH"/>
</dbReference>
<evidence type="ECO:0000259" key="4">
    <source>
        <dbReference type="Pfam" id="PF25876"/>
    </source>
</evidence>
<dbReference type="STRING" id="225324.SAMN02745126_01547"/>
<keyword evidence="3" id="KW-0472">Membrane</keyword>
<feature type="domain" description="Multidrug resistance protein MdtA-like barrel-sandwich hybrid" evidence="5">
    <location>
        <begin position="103"/>
        <end position="299"/>
    </location>
</feature>
<evidence type="ECO:0000256" key="2">
    <source>
        <dbReference type="SAM" id="MobiDB-lite"/>
    </source>
</evidence>
<keyword evidence="3" id="KW-1133">Transmembrane helix</keyword>
<proteinExistence type="predicted"/>
<dbReference type="Gene3D" id="2.40.50.100">
    <property type="match status" value="1"/>
</dbReference>
<evidence type="ECO:0000313" key="7">
    <source>
        <dbReference type="Proteomes" id="UP000190092"/>
    </source>
</evidence>
<dbReference type="Pfam" id="PF25917">
    <property type="entry name" value="BSH_RND"/>
    <property type="match status" value="1"/>
</dbReference>
<gene>
    <name evidence="6" type="ORF">SAMN02745126_01547</name>
</gene>
<evidence type="ECO:0000259" key="5">
    <source>
        <dbReference type="Pfam" id="PF25917"/>
    </source>
</evidence>
<accession>A0A1T4LHJ1</accession>
<feature type="coiled-coil region" evidence="1">
    <location>
        <begin position="157"/>
        <end position="191"/>
    </location>
</feature>
<feature type="transmembrane region" description="Helical" evidence="3">
    <location>
        <begin position="64"/>
        <end position="82"/>
    </location>
</feature>
<keyword evidence="7" id="KW-1185">Reference proteome</keyword>
<dbReference type="EMBL" id="FUWJ01000001">
    <property type="protein sequence ID" value="SJZ54068.1"/>
    <property type="molecule type" value="Genomic_DNA"/>
</dbReference>
<evidence type="ECO:0000313" key="6">
    <source>
        <dbReference type="EMBL" id="SJZ54068.1"/>
    </source>
</evidence>
<dbReference type="AlphaFoldDB" id="A0A1T4LHJ1"/>
<dbReference type="InterPro" id="IPR050739">
    <property type="entry name" value="MFP"/>
</dbReference>
<sequence length="418" mass="44238">MSVPGSGRLSGRIEPLPRVGSEAETSDRVTDRTAAPTQVPRPPVQSPVQPASTPARRRGGRRRGVLAIMLLAVAGFGGWYGYRWWTDGRFMVWTDDAYVGAKTVILAAKVPGYISSLNVEDNAFVHGGDVIAIIDDGDYKLALESARARTRTQQATVERIGRQIKALEAAVEQAKAQLVSAQAGAARAKLEFDRQQSLTLIGGASKQVFEQAYTNRDQGDAAVLNAKAAVDAAEANVAVARSQQEEARQTVSELEMAAARAERDLSFTVIRAPFDGVVGNRAIQAGGYVQAGTRLVSVVPLDDVYIDANFKETQLARIRPGAHVSILVDALPDVVLDGTVESIAPASGSVFSLLPPDNATGNFTKIVQRLPVRIRVAPEVAEQGALRPGMSVAAGVDTRTGAMGAPPVSITATPTAPR</sequence>
<dbReference type="Gene3D" id="2.40.30.170">
    <property type="match status" value="1"/>
</dbReference>
<dbReference type="Proteomes" id="UP000190092">
    <property type="component" value="Unassembled WGS sequence"/>
</dbReference>
<evidence type="ECO:0000256" key="3">
    <source>
        <dbReference type="SAM" id="Phobius"/>
    </source>
</evidence>
<dbReference type="OrthoDB" id="9811754at2"/>
<reference evidence="7" key="1">
    <citation type="submission" date="2017-02" db="EMBL/GenBank/DDBJ databases">
        <authorList>
            <person name="Varghese N."/>
            <person name="Submissions S."/>
        </authorList>
    </citation>
    <scope>NUCLEOTIDE SEQUENCE [LARGE SCALE GENOMIC DNA]</scope>
    <source>
        <strain evidence="7">ATCC 27094</strain>
    </source>
</reference>